<evidence type="ECO:0000256" key="5">
    <source>
        <dbReference type="ARBA" id="ARBA00007731"/>
    </source>
</evidence>
<comment type="function">
    <text evidence="14">Catalyzes the hydrolysis of the adenine ring of phosphoribosyl-AMP.</text>
</comment>
<keyword evidence="18" id="KW-1185">Reference proteome</keyword>
<dbReference type="FunFam" id="3.10.20.810:FF:000001">
    <property type="entry name" value="Histidine biosynthesis bifunctional protein HisIE"/>
    <property type="match status" value="1"/>
</dbReference>
<dbReference type="UniPathway" id="UPA00031">
    <property type="reaction ID" value="UER00008"/>
</dbReference>
<evidence type="ECO:0000256" key="4">
    <source>
        <dbReference type="ARBA" id="ARBA00005204"/>
    </source>
</evidence>
<keyword evidence="12 14" id="KW-0460">Magnesium</keyword>
<reference evidence="17 18" key="1">
    <citation type="journal article" date="2010" name="Stand. Genomic Sci.">
        <title>Complete genome sequence of Cellulomonas flavigena type strain (134).</title>
        <authorList>
            <person name="Abt B."/>
            <person name="Foster B."/>
            <person name="Lapidus A."/>
            <person name="Clum A."/>
            <person name="Sun H."/>
            <person name="Pukall R."/>
            <person name="Lucas S."/>
            <person name="Glavina Del Rio T."/>
            <person name="Nolan M."/>
            <person name="Tice H."/>
            <person name="Cheng J.F."/>
            <person name="Pitluck S."/>
            <person name="Liolios K."/>
            <person name="Ivanova N."/>
            <person name="Mavromatis K."/>
            <person name="Ovchinnikova G."/>
            <person name="Pati A."/>
            <person name="Goodwin L."/>
            <person name="Chen A."/>
            <person name="Palaniappan K."/>
            <person name="Land M."/>
            <person name="Hauser L."/>
            <person name="Chang Y.J."/>
            <person name="Jeffries C.D."/>
            <person name="Rohde M."/>
            <person name="Goker M."/>
            <person name="Woyke T."/>
            <person name="Bristow J."/>
            <person name="Eisen J.A."/>
            <person name="Markowitz V."/>
            <person name="Hugenholtz P."/>
            <person name="Kyrpides N.C."/>
            <person name="Klenk H.P."/>
        </authorList>
    </citation>
    <scope>NUCLEOTIDE SEQUENCE [LARGE SCALE GENOMIC DNA]</scope>
    <source>
        <strain evidence="18">ATCC 482 / DSM 20109 / BCRC 11376 / JCM 18109 / NBRC 3775 / NCIMB 8073 / NRS 134</strain>
    </source>
</reference>
<keyword evidence="7 14" id="KW-0963">Cytoplasm</keyword>
<dbReference type="SUPFAM" id="SSF141734">
    <property type="entry name" value="HisI-like"/>
    <property type="match status" value="1"/>
</dbReference>
<dbReference type="GO" id="GO:0008270">
    <property type="term" value="F:zinc ion binding"/>
    <property type="evidence" value="ECO:0007669"/>
    <property type="project" value="UniProtKB-UniRule"/>
</dbReference>
<evidence type="ECO:0000256" key="7">
    <source>
        <dbReference type="ARBA" id="ARBA00022490"/>
    </source>
</evidence>
<dbReference type="KEGG" id="cfl:Cfla_1993"/>
<evidence type="ECO:0000256" key="13">
    <source>
        <dbReference type="ARBA" id="ARBA00023102"/>
    </source>
</evidence>
<feature type="binding site" evidence="14">
    <location>
        <position position="125"/>
    </location>
    <ligand>
        <name>Zn(2+)</name>
        <dbReference type="ChEBI" id="CHEBI:29105"/>
        <note>ligand shared between dimeric partners</note>
    </ligand>
</feature>
<dbReference type="HAMAP" id="MF_01021">
    <property type="entry name" value="HisI"/>
    <property type="match status" value="1"/>
</dbReference>
<comment type="similarity">
    <text evidence="14">Belongs to the PRA-CH family.</text>
</comment>
<dbReference type="GO" id="GO:0005737">
    <property type="term" value="C:cytoplasm"/>
    <property type="evidence" value="ECO:0007669"/>
    <property type="project" value="UniProtKB-SubCell"/>
</dbReference>
<evidence type="ECO:0000256" key="8">
    <source>
        <dbReference type="ARBA" id="ARBA00022605"/>
    </source>
</evidence>
<dbReference type="GO" id="GO:0000287">
    <property type="term" value="F:magnesium ion binding"/>
    <property type="evidence" value="ECO:0007669"/>
    <property type="project" value="UniProtKB-UniRule"/>
</dbReference>
<feature type="binding site" evidence="14">
    <location>
        <position position="148"/>
    </location>
    <ligand>
        <name>Zn(2+)</name>
        <dbReference type="ChEBI" id="CHEBI:29105"/>
        <note>ligand shared between dimeric partners</note>
    </ligand>
</feature>
<evidence type="ECO:0000256" key="15">
    <source>
        <dbReference type="SAM" id="MobiDB-lite"/>
    </source>
</evidence>
<feature type="compositionally biased region" description="Low complexity" evidence="15">
    <location>
        <begin position="10"/>
        <end position="19"/>
    </location>
</feature>
<dbReference type="InterPro" id="IPR026660">
    <property type="entry name" value="PRA-CH"/>
</dbReference>
<proteinExistence type="inferred from homology"/>
<name>D5UF91_CELFN</name>
<organism evidence="17 18">
    <name type="scientific">Cellulomonas flavigena (strain ATCC 482 / DSM 20109 / BCRC 11376 / JCM 18109 / NBRC 3775 / NCIMB 8073 / NRS 134)</name>
    <dbReference type="NCBI Taxonomy" id="446466"/>
    <lineage>
        <taxon>Bacteria</taxon>
        <taxon>Bacillati</taxon>
        <taxon>Actinomycetota</taxon>
        <taxon>Actinomycetes</taxon>
        <taxon>Micrococcales</taxon>
        <taxon>Cellulomonadaceae</taxon>
        <taxon>Cellulomonas</taxon>
    </lineage>
</organism>
<evidence type="ECO:0000256" key="6">
    <source>
        <dbReference type="ARBA" id="ARBA00008299"/>
    </source>
</evidence>
<evidence type="ECO:0000256" key="9">
    <source>
        <dbReference type="ARBA" id="ARBA00022723"/>
    </source>
</evidence>
<keyword evidence="9 14" id="KW-0479">Metal-binding</keyword>
<comment type="pathway">
    <text evidence="4">Amino-acid biosynthesis; L-histidine biosynthesis; L-histidine from 5-phospho-alpha-D-ribose 1-diphosphate: step 2/9.</text>
</comment>
<evidence type="ECO:0000256" key="11">
    <source>
        <dbReference type="ARBA" id="ARBA00022833"/>
    </source>
</evidence>
<comment type="similarity">
    <text evidence="5">In the C-terminal section; belongs to the PRA-PH family.</text>
</comment>
<dbReference type="STRING" id="446466.Cfla_1993"/>
<comment type="catalytic activity">
    <reaction evidence="1 14">
        <text>1-(5-phospho-beta-D-ribosyl)-5'-AMP + H2O = 1-(5-phospho-beta-D-ribosyl)-5-[(5-phospho-beta-D-ribosylamino)methylideneamino]imidazole-4-carboxamide</text>
        <dbReference type="Rhea" id="RHEA:20049"/>
        <dbReference type="ChEBI" id="CHEBI:15377"/>
        <dbReference type="ChEBI" id="CHEBI:58435"/>
        <dbReference type="ChEBI" id="CHEBI:59457"/>
        <dbReference type="EC" id="3.5.4.19"/>
    </reaction>
</comment>
<feature type="binding site" evidence="14">
    <location>
        <position position="124"/>
    </location>
    <ligand>
        <name>Mg(2+)</name>
        <dbReference type="ChEBI" id="CHEBI:18420"/>
    </ligand>
</feature>
<evidence type="ECO:0000256" key="10">
    <source>
        <dbReference type="ARBA" id="ARBA00022801"/>
    </source>
</evidence>
<dbReference type="GO" id="GO:0004635">
    <property type="term" value="F:phosphoribosyl-AMP cyclohydrolase activity"/>
    <property type="evidence" value="ECO:0007669"/>
    <property type="project" value="UniProtKB-UniRule"/>
</dbReference>
<dbReference type="Gene3D" id="3.10.20.810">
    <property type="entry name" value="Phosphoribosyl-AMP cyclohydrolase"/>
    <property type="match status" value="1"/>
</dbReference>
<comment type="subunit">
    <text evidence="14">Homodimer.</text>
</comment>
<evidence type="ECO:0000256" key="3">
    <source>
        <dbReference type="ARBA" id="ARBA00005169"/>
    </source>
</evidence>
<dbReference type="PANTHER" id="PTHR42945:SF11">
    <property type="entry name" value="PHOSPHORIBOSYL-AMP CYCLOHYDROLASE"/>
    <property type="match status" value="1"/>
</dbReference>
<feature type="region of interest" description="Disordered" evidence="15">
    <location>
        <begin position="1"/>
        <end position="45"/>
    </location>
</feature>
<evidence type="ECO:0000256" key="12">
    <source>
        <dbReference type="ARBA" id="ARBA00022842"/>
    </source>
</evidence>
<dbReference type="AlphaFoldDB" id="D5UF91"/>
<evidence type="ECO:0000256" key="2">
    <source>
        <dbReference type="ARBA" id="ARBA00001460"/>
    </source>
</evidence>
<dbReference type="Pfam" id="PF01502">
    <property type="entry name" value="PRA-CH"/>
    <property type="match status" value="1"/>
</dbReference>
<feature type="binding site" evidence="14">
    <location>
        <position position="141"/>
    </location>
    <ligand>
        <name>Zn(2+)</name>
        <dbReference type="ChEBI" id="CHEBI:29105"/>
        <note>ligand shared between dimeric partners</note>
    </ligand>
</feature>
<evidence type="ECO:0000313" key="18">
    <source>
        <dbReference type="Proteomes" id="UP000000849"/>
    </source>
</evidence>
<comment type="catalytic activity">
    <reaction evidence="2">
        <text>1-(5-phospho-beta-D-ribosyl)-ATP + H2O = 1-(5-phospho-beta-D-ribosyl)-5'-AMP + diphosphate + H(+)</text>
        <dbReference type="Rhea" id="RHEA:22828"/>
        <dbReference type="ChEBI" id="CHEBI:15377"/>
        <dbReference type="ChEBI" id="CHEBI:15378"/>
        <dbReference type="ChEBI" id="CHEBI:33019"/>
        <dbReference type="ChEBI" id="CHEBI:59457"/>
        <dbReference type="ChEBI" id="CHEBI:73183"/>
        <dbReference type="EC" id="3.6.1.31"/>
    </reaction>
</comment>
<keyword evidence="11 14" id="KW-0862">Zinc</keyword>
<feature type="domain" description="Phosphoribosyl-AMP cyclohydrolase" evidence="16">
    <location>
        <begin position="77"/>
        <end position="150"/>
    </location>
</feature>
<dbReference type="eggNOG" id="COG0139">
    <property type="taxonomic scope" value="Bacteria"/>
</dbReference>
<dbReference type="Proteomes" id="UP000000849">
    <property type="component" value="Chromosome"/>
</dbReference>
<keyword evidence="10 14" id="KW-0378">Hydrolase</keyword>
<keyword evidence="8 14" id="KW-0028">Amino-acid biosynthesis</keyword>
<dbReference type="InterPro" id="IPR002496">
    <property type="entry name" value="PRib_AMP_CycHydrolase_dom"/>
</dbReference>
<dbReference type="PANTHER" id="PTHR42945">
    <property type="entry name" value="HISTIDINE BIOSYNTHESIS BIFUNCTIONAL PROTEIN"/>
    <property type="match status" value="1"/>
</dbReference>
<evidence type="ECO:0000259" key="16">
    <source>
        <dbReference type="Pfam" id="PF01502"/>
    </source>
</evidence>
<gene>
    <name evidence="14" type="primary">hisI</name>
    <name evidence="17" type="ordered locus">Cfla_1993</name>
</gene>
<sequence length="179" mass="18887">MGGADPLTPGAATDAGVAARRARGRIDAVPQTDASTMPDGRRAPSDLAPAVADRLRRDDAGLVAAVVQQHDTREVLMLGWMDDEALHRTLTTGRVTFWSRSRQEYWRKGDTSGHVQHVRSVAIDCDGDALLVTVDQVGAACHTGTRTCFEAGGPLPLVLPAGVVAAADDDTTTHRGAQP</sequence>
<comment type="subcellular location">
    <subcellularLocation>
        <location evidence="14">Cytoplasm</location>
    </subcellularLocation>
</comment>
<dbReference type="InterPro" id="IPR038019">
    <property type="entry name" value="PRib_AMP_CycHydrolase_sf"/>
</dbReference>
<accession>D5UF91</accession>
<dbReference type="GO" id="GO:0000105">
    <property type="term" value="P:L-histidine biosynthetic process"/>
    <property type="evidence" value="ECO:0007669"/>
    <property type="project" value="UniProtKB-UniRule"/>
</dbReference>
<dbReference type="NCBIfam" id="NF000768">
    <property type="entry name" value="PRK00051.1"/>
    <property type="match status" value="1"/>
</dbReference>
<comment type="pathway">
    <text evidence="3 14">Amino-acid biosynthesis; L-histidine biosynthesis; L-histidine from 5-phospho-alpha-D-ribose 1-diphosphate: step 3/9.</text>
</comment>
<evidence type="ECO:0000256" key="14">
    <source>
        <dbReference type="HAMAP-Rule" id="MF_01021"/>
    </source>
</evidence>
<comment type="similarity">
    <text evidence="6">In the N-terminal section; belongs to the PRA-CH family.</text>
</comment>
<comment type="cofactor">
    <cofactor evidence="14">
        <name>Zn(2+)</name>
        <dbReference type="ChEBI" id="CHEBI:29105"/>
    </cofactor>
    <text evidence="14">Binds 1 zinc ion per subunit.</text>
</comment>
<protein>
    <recommendedName>
        <fullName evidence="14">Phosphoribosyl-AMP cyclohydrolase</fullName>
        <shortName evidence="14">PRA-CH</shortName>
        <ecNumber evidence="14">3.5.4.19</ecNumber>
    </recommendedName>
</protein>
<evidence type="ECO:0000256" key="1">
    <source>
        <dbReference type="ARBA" id="ARBA00000024"/>
    </source>
</evidence>
<keyword evidence="13 14" id="KW-0368">Histidine biosynthesis</keyword>
<dbReference type="HOGENOM" id="CLU_048577_5_1_11"/>
<comment type="cofactor">
    <cofactor evidence="14">
        <name>Mg(2+)</name>
        <dbReference type="ChEBI" id="CHEBI:18420"/>
    </cofactor>
    <text evidence="14">Binds 1 Mg(2+) ion per subunit.</text>
</comment>
<evidence type="ECO:0000313" key="17">
    <source>
        <dbReference type="EMBL" id="ADG74888.1"/>
    </source>
</evidence>
<dbReference type="EMBL" id="CP001964">
    <property type="protein sequence ID" value="ADG74888.1"/>
    <property type="molecule type" value="Genomic_DNA"/>
</dbReference>
<dbReference type="EC" id="3.5.4.19" evidence="14"/>
<feature type="binding site" evidence="14">
    <location>
        <position position="128"/>
    </location>
    <ligand>
        <name>Mg(2+)</name>
        <dbReference type="ChEBI" id="CHEBI:18420"/>
    </ligand>
</feature>
<feature type="binding site" evidence="14">
    <location>
        <position position="126"/>
    </location>
    <ligand>
        <name>Mg(2+)</name>
        <dbReference type="ChEBI" id="CHEBI:18420"/>
    </ligand>
</feature>
<dbReference type="GO" id="GO:0004636">
    <property type="term" value="F:phosphoribosyl-ATP diphosphatase activity"/>
    <property type="evidence" value="ECO:0007669"/>
    <property type="project" value="UniProtKB-EC"/>
</dbReference>